<dbReference type="EMBL" id="OCNH01000002">
    <property type="protein sequence ID" value="SOD89868.1"/>
    <property type="molecule type" value="Genomic_DNA"/>
</dbReference>
<proteinExistence type="predicted"/>
<keyword evidence="3" id="KW-1185">Reference proteome</keyword>
<evidence type="ECO:0000313" key="2">
    <source>
        <dbReference type="EMBL" id="SOD89868.1"/>
    </source>
</evidence>
<dbReference type="RefSeq" id="WP_097126791.1">
    <property type="nucleotide sequence ID" value="NZ_OCNH01000002.1"/>
</dbReference>
<dbReference type="Pfam" id="PF05359">
    <property type="entry name" value="DUF748"/>
    <property type="match status" value="1"/>
</dbReference>
<gene>
    <name evidence="2" type="ORF">SAMN06269250_3218</name>
</gene>
<organism evidence="2 3">
    <name type="scientific">Spirosoma fluviale</name>
    <dbReference type="NCBI Taxonomy" id="1597977"/>
    <lineage>
        <taxon>Bacteria</taxon>
        <taxon>Pseudomonadati</taxon>
        <taxon>Bacteroidota</taxon>
        <taxon>Cytophagia</taxon>
        <taxon>Cytophagales</taxon>
        <taxon>Cytophagaceae</taxon>
        <taxon>Spirosoma</taxon>
    </lineage>
</organism>
<reference evidence="3" key="1">
    <citation type="submission" date="2017-09" db="EMBL/GenBank/DDBJ databases">
        <authorList>
            <person name="Varghese N."/>
            <person name="Submissions S."/>
        </authorList>
    </citation>
    <scope>NUCLEOTIDE SEQUENCE [LARGE SCALE GENOMIC DNA]</scope>
    <source>
        <strain evidence="3">DSM 29961</strain>
    </source>
</reference>
<sequence>MKRATKILIALVVLLIIARLLLPYFVLRYVNKTLADMGSYTGHVEDIDIQLIRGAYQIDGLRIRKINGKIKEPFIYIPKTDLSVEWKSLFKGKLVSEVECYEPEVNFAFSESEASSQTGADVDWTAYLKKLLPISINRFAVINGRVDLTSLVTQPRADLSIQKLQGEIRNIRNVEDEGKKLPSPVVASGDVPGYGGTMNFSANMNLLKEMPDFDYNLRFSDLQLVKLNPLAKEYANLDFERGTVSVYSEMAMLDGKLNGYLKPLTKGMQIFKLNEHEGRSVGRFFTELLAQGGTAILKNQKKDQVATRVPLSGTVDNIETFVWPTIFGVLRNAYIEAFKGEFDNNITLSDALKSVKEDFKEKRAERKAERKEKRAERKAERKAKRAKRKAEREKK</sequence>
<evidence type="ECO:0008006" key="4">
    <source>
        <dbReference type="Google" id="ProtNLM"/>
    </source>
</evidence>
<evidence type="ECO:0000313" key="3">
    <source>
        <dbReference type="Proteomes" id="UP000219452"/>
    </source>
</evidence>
<feature type="compositionally biased region" description="Basic and acidic residues" evidence="1">
    <location>
        <begin position="358"/>
        <end position="379"/>
    </location>
</feature>
<feature type="compositionally biased region" description="Basic residues" evidence="1">
    <location>
        <begin position="380"/>
        <end position="389"/>
    </location>
</feature>
<evidence type="ECO:0000256" key="1">
    <source>
        <dbReference type="SAM" id="MobiDB-lite"/>
    </source>
</evidence>
<dbReference type="OrthoDB" id="9771783at2"/>
<dbReference type="Proteomes" id="UP000219452">
    <property type="component" value="Unassembled WGS sequence"/>
</dbReference>
<dbReference type="AlphaFoldDB" id="A0A286G314"/>
<dbReference type="InterPro" id="IPR008023">
    <property type="entry name" value="DUF748"/>
</dbReference>
<accession>A0A286G314</accession>
<feature type="region of interest" description="Disordered" evidence="1">
    <location>
        <begin position="358"/>
        <end position="395"/>
    </location>
</feature>
<protein>
    <recommendedName>
        <fullName evidence="4">DUF748 domain-containing protein</fullName>
    </recommendedName>
</protein>
<name>A0A286G314_9BACT</name>